<dbReference type="Proteomes" id="UP000249799">
    <property type="component" value="Chromosome"/>
</dbReference>
<dbReference type="EMBL" id="CP030032">
    <property type="protein sequence ID" value="AWV89729.1"/>
    <property type="molecule type" value="Genomic_DNA"/>
</dbReference>
<dbReference type="SUPFAM" id="SSF141371">
    <property type="entry name" value="PilZ domain-like"/>
    <property type="match status" value="1"/>
</dbReference>
<dbReference type="Pfam" id="PF07238">
    <property type="entry name" value="PilZ"/>
    <property type="match status" value="1"/>
</dbReference>
<evidence type="ECO:0000313" key="2">
    <source>
        <dbReference type="Proteomes" id="UP000249799"/>
    </source>
</evidence>
<protein>
    <submittedName>
        <fullName evidence="1">Uncharacterized protein</fullName>
    </submittedName>
</protein>
<dbReference type="InterPro" id="IPR009875">
    <property type="entry name" value="PilZ_domain"/>
</dbReference>
<keyword evidence="2" id="KW-1185">Reference proteome</keyword>
<gene>
    <name evidence="1" type="ORF">DN745_10410</name>
</gene>
<sequence length="135" mass="15359">MNEIDWEDVFYDADFFTPDKREQDRHDLRVKVAWMIDSRQYTGVSNDISSGGLFVATEQIPEHGVECKLAFKLPNCEEPIRAIARVAWSRPEAGDTPEEPCGFGVEFLQLSPRGKESLHEYIELSDALLFSGSDF</sequence>
<dbReference type="RefSeq" id="WP_111334619.1">
    <property type="nucleotide sequence ID" value="NZ_CP030032.1"/>
</dbReference>
<proteinExistence type="predicted"/>
<accession>A0A2Z4FL89</accession>
<reference evidence="1 2" key="1">
    <citation type="submission" date="2018-06" db="EMBL/GenBank/DDBJ databases">
        <title>Lujinxingia sediminis gen. nov. sp. nov., a new facultative anaerobic member of the class Deltaproteobacteria, and proposal of Lujinxingaceae fam. nov.</title>
        <authorList>
            <person name="Guo L.-Y."/>
            <person name="Li C.-M."/>
            <person name="Wang S."/>
            <person name="Du Z.-J."/>
        </authorList>
    </citation>
    <scope>NUCLEOTIDE SEQUENCE [LARGE SCALE GENOMIC DNA]</scope>
    <source>
        <strain evidence="1 2">FA350</strain>
    </source>
</reference>
<dbReference type="Gene3D" id="2.40.10.220">
    <property type="entry name" value="predicted glycosyltransferase like domains"/>
    <property type="match status" value="1"/>
</dbReference>
<organism evidence="1 2">
    <name type="scientific">Bradymonas sediminis</name>
    <dbReference type="NCBI Taxonomy" id="1548548"/>
    <lineage>
        <taxon>Bacteria</taxon>
        <taxon>Deltaproteobacteria</taxon>
        <taxon>Bradymonadales</taxon>
        <taxon>Bradymonadaceae</taxon>
        <taxon>Bradymonas</taxon>
    </lineage>
</organism>
<dbReference type="GO" id="GO:0035438">
    <property type="term" value="F:cyclic-di-GMP binding"/>
    <property type="evidence" value="ECO:0007669"/>
    <property type="project" value="InterPro"/>
</dbReference>
<name>A0A2Z4FL89_9DELT</name>
<dbReference type="AlphaFoldDB" id="A0A2Z4FL89"/>
<dbReference type="KEGG" id="bsed:DN745_10410"/>
<dbReference type="OrthoDB" id="5387333at2"/>
<evidence type="ECO:0000313" key="1">
    <source>
        <dbReference type="EMBL" id="AWV89729.1"/>
    </source>
</evidence>